<dbReference type="RefSeq" id="XP_060329601.1">
    <property type="nucleotide sequence ID" value="XM_060477583.1"/>
</dbReference>
<dbReference type="Proteomes" id="UP001175211">
    <property type="component" value="Unassembled WGS sequence"/>
</dbReference>
<dbReference type="AlphaFoldDB" id="A0AA39KCE9"/>
<feature type="transmembrane region" description="Helical" evidence="1">
    <location>
        <begin position="149"/>
        <end position="170"/>
    </location>
</feature>
<keyword evidence="1" id="KW-0472">Membrane</keyword>
<feature type="transmembrane region" description="Helical" evidence="1">
    <location>
        <begin position="60"/>
        <end position="84"/>
    </location>
</feature>
<sequence length="189" mass="21274">MSSLCIPVLAASTPSNFSIGGTLGAMYIGATIAAVFYGITILQTAIYYKLNPNDPWIFRYMVALLWVLDTLHVALSAHALYFYLIESFGNYHTLFKIIWSFRLQFVINVRLRVSFSDPWLTIVGATYPGSTDYMPSESGNVFGRHFHVVLPWFIFLFVAATFGSGLYVIYDTYTLSSFVQCVTLKIDIP</sequence>
<dbReference type="GeneID" id="85361131"/>
<reference evidence="2" key="1">
    <citation type="submission" date="2023-06" db="EMBL/GenBank/DDBJ databases">
        <authorList>
            <consortium name="Lawrence Berkeley National Laboratory"/>
            <person name="Ahrendt S."/>
            <person name="Sahu N."/>
            <person name="Indic B."/>
            <person name="Wong-Bajracharya J."/>
            <person name="Merenyi Z."/>
            <person name="Ke H.-M."/>
            <person name="Monk M."/>
            <person name="Kocsube S."/>
            <person name="Drula E."/>
            <person name="Lipzen A."/>
            <person name="Balint B."/>
            <person name="Henrissat B."/>
            <person name="Andreopoulos B."/>
            <person name="Martin F.M."/>
            <person name="Harder C.B."/>
            <person name="Rigling D."/>
            <person name="Ford K.L."/>
            <person name="Foster G.D."/>
            <person name="Pangilinan J."/>
            <person name="Papanicolaou A."/>
            <person name="Barry K."/>
            <person name="LaButti K."/>
            <person name="Viragh M."/>
            <person name="Koriabine M."/>
            <person name="Yan M."/>
            <person name="Riley R."/>
            <person name="Champramary S."/>
            <person name="Plett K.L."/>
            <person name="Tsai I.J."/>
            <person name="Slot J."/>
            <person name="Sipos G."/>
            <person name="Plett J."/>
            <person name="Nagy L.G."/>
            <person name="Grigoriev I.V."/>
        </authorList>
    </citation>
    <scope>NUCLEOTIDE SEQUENCE</scope>
    <source>
        <strain evidence="2">CCBAS 213</strain>
    </source>
</reference>
<proteinExistence type="predicted"/>
<keyword evidence="3" id="KW-1185">Reference proteome</keyword>
<dbReference type="EMBL" id="JAUEPS010000022">
    <property type="protein sequence ID" value="KAK0457286.1"/>
    <property type="molecule type" value="Genomic_DNA"/>
</dbReference>
<name>A0AA39KCE9_ARMTA</name>
<keyword evidence="1" id="KW-1133">Transmembrane helix</keyword>
<evidence type="ECO:0000256" key="1">
    <source>
        <dbReference type="SAM" id="Phobius"/>
    </source>
</evidence>
<feature type="transmembrane region" description="Helical" evidence="1">
    <location>
        <begin position="27"/>
        <end position="48"/>
    </location>
</feature>
<dbReference type="PANTHER" id="PTHR40465">
    <property type="entry name" value="CHROMOSOME 1, WHOLE GENOME SHOTGUN SEQUENCE"/>
    <property type="match status" value="1"/>
</dbReference>
<evidence type="ECO:0000313" key="3">
    <source>
        <dbReference type="Proteomes" id="UP001175211"/>
    </source>
</evidence>
<organism evidence="2 3">
    <name type="scientific">Armillaria tabescens</name>
    <name type="common">Ringless honey mushroom</name>
    <name type="synonym">Agaricus tabescens</name>
    <dbReference type="NCBI Taxonomy" id="1929756"/>
    <lineage>
        <taxon>Eukaryota</taxon>
        <taxon>Fungi</taxon>
        <taxon>Dikarya</taxon>
        <taxon>Basidiomycota</taxon>
        <taxon>Agaricomycotina</taxon>
        <taxon>Agaricomycetes</taxon>
        <taxon>Agaricomycetidae</taxon>
        <taxon>Agaricales</taxon>
        <taxon>Marasmiineae</taxon>
        <taxon>Physalacriaceae</taxon>
        <taxon>Desarmillaria</taxon>
    </lineage>
</organism>
<dbReference type="PANTHER" id="PTHR40465:SF1">
    <property type="entry name" value="DUF6534 DOMAIN-CONTAINING PROTEIN"/>
    <property type="match status" value="1"/>
</dbReference>
<accession>A0AA39KCE9</accession>
<gene>
    <name evidence="2" type="ORF">EV420DRAFT_1644036</name>
</gene>
<evidence type="ECO:0000313" key="2">
    <source>
        <dbReference type="EMBL" id="KAK0457286.1"/>
    </source>
</evidence>
<comment type="caution">
    <text evidence="2">The sequence shown here is derived from an EMBL/GenBank/DDBJ whole genome shotgun (WGS) entry which is preliminary data.</text>
</comment>
<protein>
    <submittedName>
        <fullName evidence="2">Uncharacterized protein</fullName>
    </submittedName>
</protein>
<keyword evidence="1" id="KW-0812">Transmembrane</keyword>